<dbReference type="InterPro" id="IPR052515">
    <property type="entry name" value="Gfo/Idh/MocA_Oxidoreductase"/>
</dbReference>
<dbReference type="InterPro" id="IPR000683">
    <property type="entry name" value="Gfo/Idh/MocA-like_OxRdtase_N"/>
</dbReference>
<protein>
    <submittedName>
        <fullName evidence="3">Gfo/Idh/MocA family protein</fullName>
    </submittedName>
</protein>
<dbReference type="InterPro" id="IPR036291">
    <property type="entry name" value="NAD(P)-bd_dom_sf"/>
</dbReference>
<comment type="caution">
    <text evidence="3">The sequence shown here is derived from an EMBL/GenBank/DDBJ whole genome shotgun (WGS) entry which is preliminary data.</text>
</comment>
<dbReference type="RefSeq" id="WP_204819743.1">
    <property type="nucleotide sequence ID" value="NZ_JANHOF010000006.1"/>
</dbReference>
<dbReference type="InterPro" id="IPR055170">
    <property type="entry name" value="GFO_IDH_MocA-like_dom"/>
</dbReference>
<proteinExistence type="predicted"/>
<evidence type="ECO:0000259" key="2">
    <source>
        <dbReference type="Pfam" id="PF22725"/>
    </source>
</evidence>
<gene>
    <name evidence="3" type="ORF">ACFFJ8_09510</name>
</gene>
<dbReference type="Proteomes" id="UP001589818">
    <property type="component" value="Unassembled WGS sequence"/>
</dbReference>
<dbReference type="PANTHER" id="PTHR43249:SF1">
    <property type="entry name" value="D-GLUCOSIDE 3-DEHYDROGENASE"/>
    <property type="match status" value="1"/>
</dbReference>
<dbReference type="Gene3D" id="3.30.360.10">
    <property type="entry name" value="Dihydrodipicolinate Reductase, domain 2"/>
    <property type="match status" value="1"/>
</dbReference>
<accession>A0ABV6J7V4</accession>
<dbReference type="Gene3D" id="3.40.50.720">
    <property type="entry name" value="NAD(P)-binding Rossmann-like Domain"/>
    <property type="match status" value="1"/>
</dbReference>
<feature type="domain" description="GFO/IDH/MocA-like oxidoreductase" evidence="2">
    <location>
        <begin position="131"/>
        <end position="257"/>
    </location>
</feature>
<name>A0ABV6J7V4_9BACL</name>
<dbReference type="Pfam" id="PF01408">
    <property type="entry name" value="GFO_IDH_MocA"/>
    <property type="match status" value="1"/>
</dbReference>
<evidence type="ECO:0000313" key="3">
    <source>
        <dbReference type="EMBL" id="MFC0391612.1"/>
    </source>
</evidence>
<dbReference type="SUPFAM" id="SSF51735">
    <property type="entry name" value="NAD(P)-binding Rossmann-fold domains"/>
    <property type="match status" value="1"/>
</dbReference>
<dbReference type="SUPFAM" id="SSF55347">
    <property type="entry name" value="Glyceraldehyde-3-phosphate dehydrogenase-like, C-terminal domain"/>
    <property type="match status" value="1"/>
</dbReference>
<organism evidence="3 4">
    <name type="scientific">Paenibacillus mendelii</name>
    <dbReference type="NCBI Taxonomy" id="206163"/>
    <lineage>
        <taxon>Bacteria</taxon>
        <taxon>Bacillati</taxon>
        <taxon>Bacillota</taxon>
        <taxon>Bacilli</taxon>
        <taxon>Bacillales</taxon>
        <taxon>Paenibacillaceae</taxon>
        <taxon>Paenibacillus</taxon>
    </lineage>
</organism>
<dbReference type="Pfam" id="PF22725">
    <property type="entry name" value="GFO_IDH_MocA_C3"/>
    <property type="match status" value="1"/>
</dbReference>
<keyword evidence="4" id="KW-1185">Reference proteome</keyword>
<evidence type="ECO:0000313" key="4">
    <source>
        <dbReference type="Proteomes" id="UP001589818"/>
    </source>
</evidence>
<reference evidence="3 4" key="1">
    <citation type="submission" date="2024-09" db="EMBL/GenBank/DDBJ databases">
        <authorList>
            <person name="Sun Q."/>
            <person name="Mori K."/>
        </authorList>
    </citation>
    <scope>NUCLEOTIDE SEQUENCE [LARGE SCALE GENOMIC DNA]</scope>
    <source>
        <strain evidence="3 4">CCM 4839</strain>
    </source>
</reference>
<dbReference type="PANTHER" id="PTHR43249">
    <property type="entry name" value="UDP-N-ACETYL-2-AMINO-2-DEOXY-D-GLUCURONATE OXIDASE"/>
    <property type="match status" value="1"/>
</dbReference>
<evidence type="ECO:0000259" key="1">
    <source>
        <dbReference type="Pfam" id="PF01408"/>
    </source>
</evidence>
<dbReference type="EMBL" id="JBHLVF010000011">
    <property type="protein sequence ID" value="MFC0391612.1"/>
    <property type="molecule type" value="Genomic_DNA"/>
</dbReference>
<sequence length="346" mass="39231">MEPKYGIIGCGGISRFHFSGLEKLGAQIVHVADINEAAAKSYAQRFGAKCSTDYRRVIEDPDVTVVSVLTGAKSHYEICIAALKAGKDVICEKTMANNAEEAEEIVRTAQASGRLFFSAYMKRYFPAVQKAKELFPELGRIFSAQVRAYHPWGNIFESPYPEWVDQAIQLYGGAVIKMAGSHMIDMTQYFFGRPSSLYAHVDYIPETQTDRKVTSIWEYGSGMTVSFEALGHPLKKIGYERNSWDEKLEINGVNGRIELYFVLWDQPENNAVLLVHYDNERGTSTEYRFDAMNPFDEEMRYFHQCLINRERGHCTEVDGFNVDVIIETMVESSRTKASVAIDWKGL</sequence>
<feature type="domain" description="Gfo/Idh/MocA-like oxidoreductase N-terminal" evidence="1">
    <location>
        <begin position="4"/>
        <end position="118"/>
    </location>
</feature>